<reference evidence="2 3" key="1">
    <citation type="submission" date="2016-07" db="EMBL/GenBank/DDBJ databases">
        <title>Pervasive Adenine N6-methylation of Active Genes in Fungi.</title>
        <authorList>
            <consortium name="DOE Joint Genome Institute"/>
            <person name="Mondo S.J."/>
            <person name="Dannebaum R.O."/>
            <person name="Kuo R.C."/>
            <person name="Labutti K."/>
            <person name="Haridas S."/>
            <person name="Kuo A."/>
            <person name="Salamov A."/>
            <person name="Ahrendt S.R."/>
            <person name="Lipzen A."/>
            <person name="Sullivan W."/>
            <person name="Andreopoulos W.B."/>
            <person name="Clum A."/>
            <person name="Lindquist E."/>
            <person name="Daum C."/>
            <person name="Ramamoorthy G.K."/>
            <person name="Gryganskyi A."/>
            <person name="Culley D."/>
            <person name="Magnuson J.K."/>
            <person name="James T.Y."/>
            <person name="O'Malley M.A."/>
            <person name="Stajich J.E."/>
            <person name="Spatafora J.W."/>
            <person name="Visel A."/>
            <person name="Grigoriev I.V."/>
        </authorList>
    </citation>
    <scope>NUCLEOTIDE SEQUENCE [LARGE SCALE GENOMIC DNA]</scope>
    <source>
        <strain evidence="2 3">CBS 115471</strain>
    </source>
</reference>
<feature type="transmembrane region" description="Helical" evidence="1">
    <location>
        <begin position="51"/>
        <end position="73"/>
    </location>
</feature>
<evidence type="ECO:0000256" key="1">
    <source>
        <dbReference type="SAM" id="Phobius"/>
    </source>
</evidence>
<dbReference type="PANTHER" id="PTHR35394:SF5">
    <property type="entry name" value="DUF3176 DOMAIN-CONTAINING PROTEIN"/>
    <property type="match status" value="1"/>
</dbReference>
<keyword evidence="1" id="KW-0812">Transmembrane</keyword>
<keyword evidence="1" id="KW-1133">Transmembrane helix</keyword>
<gene>
    <name evidence="2" type="ORF">BCR34DRAFT_587101</name>
</gene>
<feature type="transmembrane region" description="Helical" evidence="1">
    <location>
        <begin position="94"/>
        <end position="115"/>
    </location>
</feature>
<dbReference type="InterPro" id="IPR021514">
    <property type="entry name" value="DUF3176"/>
</dbReference>
<proteinExistence type="predicted"/>
<evidence type="ECO:0000313" key="3">
    <source>
        <dbReference type="Proteomes" id="UP000193144"/>
    </source>
</evidence>
<name>A0A1Y1ZQX0_9PLEO</name>
<organism evidence="2 3">
    <name type="scientific">Clohesyomyces aquaticus</name>
    <dbReference type="NCBI Taxonomy" id="1231657"/>
    <lineage>
        <taxon>Eukaryota</taxon>
        <taxon>Fungi</taxon>
        <taxon>Dikarya</taxon>
        <taxon>Ascomycota</taxon>
        <taxon>Pezizomycotina</taxon>
        <taxon>Dothideomycetes</taxon>
        <taxon>Pleosporomycetidae</taxon>
        <taxon>Pleosporales</taxon>
        <taxon>Lindgomycetaceae</taxon>
        <taxon>Clohesyomyces</taxon>
    </lineage>
</organism>
<feature type="transmembrane region" description="Helical" evidence="1">
    <location>
        <begin position="158"/>
        <end position="179"/>
    </location>
</feature>
<dbReference type="OrthoDB" id="5376804at2759"/>
<sequence>MASSIYADTKELLNETQASIRPEIDPTDAYPSQVPRKAGLLNDLCDLSDRYWIFEALCSLFAVITFIGLCILLQFLDGKPFGKHAPDGAIGHANLFAVITFLATVMKLAISVPLISGISQLKWSWYEEKRKLADLDSFDDASRGGVLAPLRLLFTVRFSHLAAIGSILVLFAIPMEAIIQSTINMPLRRFGNTEPFTIQGKGQITNETTVPRTSRFDLFRSTVSGPWPTTDMLNSIAWGNSDNTIPQPRVTVDCPTGYCQFGLYQSLGVSHICVDRSADMATNENRTAYALPAANLAVMNTVSKSNPKGLVTVRSSTSADQTSFPNIGPLLIRTSAIVNIWDDAPAALDCALFWSIHTYNGSVAPETGFSLREDRWHDFNSHSVSSNPDEDIVLIQDPSCWFSNRHVSNVDEPGLYDKVCKNTVSHNASLALQHFFLDEEEGFTGDISLYSENPRNQSRGNRFVTEMYDLGTWTNNTKLSQGEYFARFESRMASTARMMSQMIRQASTAEELNSKGTVYQMLYIYDIQWRRLAAPAVLLAASMAFAIAAALKAQRQFSFKRSNLPLVFLGLGQEERARVGEVSRVKDMRDWAGELHVQLGKGEDGMMRFVSRVVVQPEYDHHTVDDEPIECPYELEPIPRLPPLAKVV</sequence>
<accession>A0A1Y1ZQX0</accession>
<dbReference type="Pfam" id="PF11374">
    <property type="entry name" value="DUF3176"/>
    <property type="match status" value="1"/>
</dbReference>
<dbReference type="Proteomes" id="UP000193144">
    <property type="component" value="Unassembled WGS sequence"/>
</dbReference>
<protein>
    <submittedName>
        <fullName evidence="2">Uncharacterized protein</fullName>
    </submittedName>
</protein>
<feature type="transmembrane region" description="Helical" evidence="1">
    <location>
        <begin position="532"/>
        <end position="551"/>
    </location>
</feature>
<dbReference type="EMBL" id="MCFA01000049">
    <property type="protein sequence ID" value="ORY12636.1"/>
    <property type="molecule type" value="Genomic_DNA"/>
</dbReference>
<keyword evidence="1" id="KW-0472">Membrane</keyword>
<comment type="caution">
    <text evidence="2">The sequence shown here is derived from an EMBL/GenBank/DDBJ whole genome shotgun (WGS) entry which is preliminary data.</text>
</comment>
<keyword evidence="3" id="KW-1185">Reference proteome</keyword>
<dbReference type="PANTHER" id="PTHR35394">
    <property type="entry name" value="DUF3176 DOMAIN-CONTAINING PROTEIN"/>
    <property type="match status" value="1"/>
</dbReference>
<dbReference type="AlphaFoldDB" id="A0A1Y1ZQX0"/>
<evidence type="ECO:0000313" key="2">
    <source>
        <dbReference type="EMBL" id="ORY12636.1"/>
    </source>
</evidence>